<dbReference type="InterPro" id="IPR002017">
    <property type="entry name" value="Spectrin_repeat"/>
</dbReference>
<feature type="coiled-coil region" evidence="6">
    <location>
        <begin position="2498"/>
        <end position="2528"/>
    </location>
</feature>
<dbReference type="InterPro" id="IPR018159">
    <property type="entry name" value="Spectrin/alpha-actinin"/>
</dbReference>
<organism evidence="7 8">
    <name type="scientific">Oncorhynchus mykiss</name>
    <name type="common">Rainbow trout</name>
    <name type="synonym">Salmo gairdneri</name>
    <dbReference type="NCBI Taxonomy" id="8022"/>
    <lineage>
        <taxon>Eukaryota</taxon>
        <taxon>Metazoa</taxon>
        <taxon>Chordata</taxon>
        <taxon>Craniata</taxon>
        <taxon>Vertebrata</taxon>
        <taxon>Euteleostomi</taxon>
        <taxon>Actinopterygii</taxon>
        <taxon>Neopterygii</taxon>
        <taxon>Teleostei</taxon>
        <taxon>Protacanthopterygii</taxon>
        <taxon>Salmoniformes</taxon>
        <taxon>Salmonidae</taxon>
        <taxon>Salmoninae</taxon>
        <taxon>Oncorhynchus</taxon>
    </lineage>
</organism>
<dbReference type="Gene3D" id="1.20.58.60">
    <property type="match status" value="17"/>
</dbReference>
<evidence type="ECO:0000256" key="1">
    <source>
        <dbReference type="ARBA" id="ARBA00004126"/>
    </source>
</evidence>
<feature type="coiled-coil region" evidence="6">
    <location>
        <begin position="32"/>
        <end position="62"/>
    </location>
</feature>
<dbReference type="PANTHER" id="PTHR14514">
    <property type="entry name" value="PKA ANCHORING PROTEIN"/>
    <property type="match status" value="1"/>
</dbReference>
<evidence type="ECO:0000256" key="4">
    <source>
        <dbReference type="ARBA" id="ARBA00023136"/>
    </source>
</evidence>
<dbReference type="CDD" id="cd00176">
    <property type="entry name" value="SPEC"/>
    <property type="match status" value="4"/>
</dbReference>
<dbReference type="SMART" id="SM00150">
    <property type="entry name" value="SPEC"/>
    <property type="match status" value="21"/>
</dbReference>
<evidence type="ECO:0000256" key="3">
    <source>
        <dbReference type="ARBA" id="ARBA00022737"/>
    </source>
</evidence>
<evidence type="ECO:0008006" key="9">
    <source>
        <dbReference type="Google" id="ProtNLM"/>
    </source>
</evidence>
<evidence type="ECO:0000313" key="7">
    <source>
        <dbReference type="EMBL" id="CDQ75249.1"/>
    </source>
</evidence>
<evidence type="ECO:0000256" key="5">
    <source>
        <dbReference type="ARBA" id="ARBA00023242"/>
    </source>
</evidence>
<protein>
    <recommendedName>
        <fullName evidence="9">KASH domain-containing protein</fullName>
    </recommendedName>
</protein>
<evidence type="ECO:0000313" key="8">
    <source>
        <dbReference type="Proteomes" id="UP000193380"/>
    </source>
</evidence>
<dbReference type="SUPFAM" id="SSF46966">
    <property type="entry name" value="Spectrin repeat"/>
    <property type="match status" value="22"/>
</dbReference>
<reference evidence="7" key="1">
    <citation type="journal article" date="2014" name="Nat. Commun.">
        <title>The rainbow trout genome provides novel insights into evolution after whole-genome duplication in vertebrates.</title>
        <authorList>
            <person name="Berthelot C."/>
            <person name="Brunet F."/>
            <person name="Chalopin D."/>
            <person name="Juanchich A."/>
            <person name="Bernard M."/>
            <person name="Noel B."/>
            <person name="Bento P."/>
            <person name="Da Silva C."/>
            <person name="Labadie K."/>
            <person name="Alberti A."/>
            <person name="Aury J.M."/>
            <person name="Louis A."/>
            <person name="Dehais P."/>
            <person name="Bardou P."/>
            <person name="Montfort J."/>
            <person name="Klopp C."/>
            <person name="Cabau C."/>
            <person name="Gaspin C."/>
            <person name="Thorgaard G.H."/>
            <person name="Boussaha M."/>
            <person name="Quillet E."/>
            <person name="Guyomard R."/>
            <person name="Galiana D."/>
            <person name="Bobe J."/>
            <person name="Volff J.N."/>
            <person name="Genet C."/>
            <person name="Wincker P."/>
            <person name="Jaillon O."/>
            <person name="Roest Crollius H."/>
            <person name="Guiguen Y."/>
        </authorList>
    </citation>
    <scope>NUCLEOTIDE SEQUENCE [LARGE SCALE GENOMIC DNA]</scope>
</reference>
<dbReference type="Pfam" id="PF00435">
    <property type="entry name" value="Spectrin"/>
    <property type="match status" value="3"/>
</dbReference>
<evidence type="ECO:0000256" key="6">
    <source>
        <dbReference type="SAM" id="Coils"/>
    </source>
</evidence>
<accession>A0A060XDA4</accession>
<comment type="subcellular location">
    <subcellularLocation>
        <location evidence="1">Nucleus membrane</location>
    </subcellularLocation>
</comment>
<dbReference type="PANTHER" id="PTHR14514:SF3">
    <property type="entry name" value="NESPRIN-1"/>
    <property type="match status" value="1"/>
</dbReference>
<feature type="coiled-coil region" evidence="6">
    <location>
        <begin position="2773"/>
        <end position="2800"/>
    </location>
</feature>
<name>A0A060XDA4_ONCMY</name>
<feature type="coiled-coil region" evidence="6">
    <location>
        <begin position="2392"/>
        <end position="2419"/>
    </location>
</feature>
<gene>
    <name evidence="7" type="ORF">GSONMT00015230001</name>
</gene>
<feature type="coiled-coil region" evidence="6">
    <location>
        <begin position="873"/>
        <end position="900"/>
    </location>
</feature>
<dbReference type="PaxDb" id="8022-A0A060XDA4"/>
<reference evidence="7" key="2">
    <citation type="submission" date="2014-03" db="EMBL/GenBank/DDBJ databases">
        <authorList>
            <person name="Genoscope - CEA"/>
        </authorList>
    </citation>
    <scope>NUCLEOTIDE SEQUENCE</scope>
</reference>
<keyword evidence="4" id="KW-0472">Membrane</keyword>
<feature type="coiled-coil region" evidence="6">
    <location>
        <begin position="3855"/>
        <end position="3892"/>
    </location>
</feature>
<feature type="coiled-coil region" evidence="6">
    <location>
        <begin position="2877"/>
        <end position="2904"/>
    </location>
</feature>
<feature type="coiled-coil region" evidence="6">
    <location>
        <begin position="3756"/>
        <end position="3790"/>
    </location>
</feature>
<sequence length="4322" mass="494892">MRDFEVSTEPLQDWLNSTEVIVQESSARLHDLPAKRQELSKLQRVLEELSCREAELGKLRERAHRLWEGQAAGKGFVHRVSQLSAQYLALSNLTKDKASRIERIVGEHRLFSQGLTELQNWVSEAERILNTCLSPTADKTVLEDRMIQLEALLAARQEREIQLKMLLTRGEAVQRNTSAEGVPVVRKQIQDLKDSWDSLLSASIQCKSQLEGALSQWTSYQEDVVQFIMWMERVETTLGCSDRQYSEMRDKTANLGKTKLLYEEVLSHRSPLETIATKGSNMAEQYTTHQEVHSLQERYTAITDKAKAAVYKAKDLVLAHQEYQRGLHMFEDWLEQEQGTLGSLSHPEGDVDTLENTLQQIQLLQERCSQGQSLLSSLLSSRDGVIPWGAPQIEDRALDTAQREWGAYQARLGETRATLGSTLGRLRQMGQRFQSLVLWLEDMEGKANIREHRRSDSASKDAQLKQLQLWQESVLARQSEVDGLSALAQQVLEETHISSRVSTRATQLTARYHALILNIQETIKQLKEELRSIEEAEKLCVSFSDWLRSAQKNFRTVTASTEALDRVAMERKMKKVEVLNTDTPGRVGFDVAPFLFTYCTILDFCYRTQAYTREVGLIPGTSHTYSHFVEKRLLDGIYIVVQKHRKASLQFAMLASKKKYLLDKQHKVLVHIINMKVCLASLAWVADICIVRLAKAFIDKTLIYILVSVCTLHKNIKISAVVDLSQFILSVKRKERESVMLCSRESPPTVKQRMKKHQCQEPAGTDTVYQSLDRELQRHVSLQDALQQCQTWLVSVSEEPEPTAHLPLSLEEALQQVKHERTLQEQASTYLQLVCSTCDLSEQRVRETAQDIQQVKLQIEERMLVCEEVAESWRDVQEQRADLEAQLRETEQQLQNLSRRPAELEPKITQNQLDQAQEFLQQLRVKQFDVTQLREAVAGLTEGQSSPALEEMGGLRRAWEELGQRAEELEGQRGEDMQRSGEYHDCVAAVEELFHQVSREWDYLARADTESTSEHLEALRKLCCDLEDQRGTLEELRDQKQSVLPRLSLLDKELVKQQVGHLEKRWSQLDSLIQGKIQDSSQTLEDLGRVEAQLREAREWMEEQRPALTSALKTSPPPDLAQSFLFDHLSVCVELEARGQLLGQAVSEAQRVASRLGLSERRRLQELVLQAEGEVEALGARVSQRRKYLSKAFTERTQFLQAVGRALSWVQQQERKALMDDHVALLPDDLTKQVVTCRGVQSGLRAYQGELASLWVQGRDLERDATDQERGETVTRLEELQRVFETAFQRTTHRLQDLDRALTSRKYFKVDLDRTCHWLRRADGITFPEIDFTCNADDDSELQVRLAKFQNVLEQASEYENLLLIVQRVGQEILPSLKEVDHCYLDEKLNALPQQYNSILALAKEKRDRIQQAILERKDYDCFFNVTCRALEELQEQLDGLAKRTVSIQEQEVVHLRHDHRDLSESLSQLSPAVRELRRKTEGFLSRGQRCHAEETEQLVNLHDNLKRTIDQRLKHLDDSLKTLAEYNATSAKLDSELKSVKEQFTRMKADSDTTLGGTERLTSLYTLLEDLERMGSHLERLTQHTEDLGLNCDPAAIQASREVVTSHQKELQSVRSEVKDCVTECENCLKKDKEFEKETGRTSDWLKSLRKKLGEPLTLPEVKVEMVEEEVRRLKVVEEEVQSRMRVADAMGSREKQRYSSRNEACPAHVEANLEELAKLRADIQQALRTKQLSLDQTLSLVKRHQSTQQSARKWLDEAGAFLQRTTLGIELENQTESLRELEEISAQELAFMAKLDELETLGAQLDGLVGLEVTKEMKESERKKEGVEVMRQKGSEVKEQLKGYREDLQSCAAQWSSFQTEREELIGQMNETGSMMTAFPSAKAANSQEAEDKLQSYKSLVILIDGCEPTLTGLKEKATDLALVGSESSKAAIGHSVSSLWQRWTRLRSVARAQERALEDTARDWRSFREKMEKVRSVSVDLHARVPDSTVEKAATRAALQNLLEYHDSFSLEVEREQSALALLGQHTLSLIGEDQEEEDMEMEKTDKTREETPCLKEIRSMLEIYESLVLQVRGSRAQVQQELREREEVERELGLVKGWIQDTRGLLLSPSSDLDSLLHELETAHGEVISRRQSVERMVELQQNKYQDLQTALPSELSMQLAEVTLALGSAEDQVQSREREVQQTRDVKEDFSSRLQDIEGKLKTISLKISEKATDLEQAKEETKCLCEECEGCGRSLAELVVAVQEFGDQNPLLCKQLGDALSRLAEVQRLTTQQAQERANQLHKAEQQLEEYKGMRQFLLGWAEKAETLVTGNIIWSSASQLQEQIRAHQAVLRECRGLHGDLEAMGEREGQLGEVLQMEGWSQQVKQLSRCTEELQQSAKTRLQSLQDAAKDMVRLEAEVKTLHDSLDQAQLTLTSPDLARLSLREQLTHRQRLLVEMEAFKQQVQAVQLCQSALRLPEEVVASLSICRTAQSLQQEASQLQHTTIQQCNILQEAVVQYEQYEQEVRNLQRLIEEAHRIIQDRPVSTSNIHELQAQIHHHEVRDIDILYMYTHTHTHTHTLTHTRAHTQHTHKQKHYLCSLVYIHYDITRTHSPGPRSVWAVLPTPNDHSELARQQKQNWYQALSIIPIRGNSRPVQLILYLNKSDDRVEGRECCSEAISEKQKTLYEALERQQHYQESLQSISTKMESIEGALNEGLESRKSPESQMAAHQALMDEILMLQDEIGDLQTCFSEELCDGLDSDSDPGDQLALHSTLTVLGERMATIRMKASGKRQLLEERLSEQLEEQRQEQALQRYHSEAEELDHWLLSTKATLSSALQPHPEDMDMEEQLIDCQNMLFEIEQKVASLSELSVHSESLLLEGRAGTRGEAEQLTFKLHSLKDSLVELQRMLQDKQVDIQVRHDASYLSVSLSHFSLCPLISSCQLSYLRSRRLQSLIPHNNQAGRLSNKDKLIIHQQVLPINIQGGGGKTINRLCLNRVTGTIITPHGHIILRQLRQCRVTPPLTKSTPLPTSKTCLSLVLNPDMRCMKLSLLRLFSRTHLKYCHPSHLSTSKLILDSWTINLPLLCVGVLLCFVEVCCASPSIVVLWTQRICFKQQLPVCHTNKEQRNANLRSQPRDALESSLSGRHTDSNTVVHGIRASHFAMVLSSVVVGMFTIKGSLQEQEDSEPDSILSQSPNIQDWLSQARSTRTQQHHDNLLRQRVGYDIALSFLFHEQTLSEVEDGLREFEQRVAELRSRAEGREPDQISNQELLKLQDAYEELVLMVGSRRSSLNHSLSLKAQYESALHDLTDLVDTAQDKMAADQKMTVGSVIEVQILLDKHKEFFQGLECHMILTQTFYSKVSGLVVQRESQVLEETLALANNVLKQAHRRGVELEGILESWSMLVEDYQALYRQLEAVECSIPTVGLVEETEERLSDRITLYQRLKTSLTEHQPQLYQVMEEGKRLLLSVCCSDLENQLTQLGEHWLCSTTKVNKELHRFDSTLKHWSRYQSESAELSQWLRSALDRLEFWTTQSVTVPQELETVRDHLYAFLEFSKEVDAKSSLRSSVLSTGNQLLRLKRVDTAGLRSALAQVDTQWAELFTRIPVVQEKLHQLQMEKLASRHAITELMSWISLMENVIAEDQQRIMGAVGSEVVQDYLQKYKGFSIDLTCKQLTVDFVNQSVLQISSQDVEGKRSDKTDFAERLGAMNRRWQILQGLIIEKIQLLEGLLEGWMEHENGVQALKTWLTLQEDKLKKRHRIDDVASVQNALKDCQELEELVKEKEKDLEKAEERGSGLIQEKRGQACSVVMETLKGLNQSWANLDNMIGQMKVSLRSVLEQWTLYRRAAEEINGYLMEGRYSVSRLHLLTGSLEAVQQQVESLENLQEELDKQESSLRKFGSVTHQLLTECHPSVADTLDGALRDVNIRWNGLLEQISEQLRSSKALLGLWQRYTELYDQSVSAVHKQEERADRLLKSATDRDVTEEESNAWIRDCSELLGAQATVQQSLLQLQQLGEQLKTQVDASSMAALQSDCLSLTHRLATLEHALHRQQEVLQCGADDCERFKEQLDSLTCQAEEAEEVLRESDPVETPDHTVIQKRMEKLKSQMCKLSSHSPDLERVNELAYRLPLNDREIKRLQSLNRAWTTHSAHLTERFSKLQAVLLQQQSFLQKCEDWMDFLSQTEQKLAADTSGNYHSLLEQQRDHELFQTEMFSRQQILYSIISDGHRLLDQGQVDDRDDFSLKLALLGNQWQGVVRRAQQRRGIIDSLVRQWQRYREMAEKLRRWLQEVSRDPEVHQQGEAVALQEARTMLDQIQVGEIDILLYVVYCDL</sequence>
<dbReference type="FunFam" id="1.20.58.60:FF:000137">
    <property type="entry name" value="nesprin-1 isoform X2"/>
    <property type="match status" value="1"/>
</dbReference>
<proteinExistence type="predicted"/>
<evidence type="ECO:0000256" key="2">
    <source>
        <dbReference type="ARBA" id="ARBA00022553"/>
    </source>
</evidence>
<dbReference type="Proteomes" id="UP000193380">
    <property type="component" value="Unassembled WGS sequence"/>
</dbReference>
<dbReference type="STRING" id="8022.A0A060XDA4"/>
<keyword evidence="2" id="KW-0597">Phosphoprotein</keyword>
<dbReference type="FunFam" id="1.20.58.60:FF:000233">
    <property type="entry name" value="nesprin-1 isoform X9"/>
    <property type="match status" value="1"/>
</dbReference>
<dbReference type="FunFam" id="1.20.58.60:FF:000112">
    <property type="entry name" value="nesprin-1 isoform X4"/>
    <property type="match status" value="1"/>
</dbReference>
<keyword evidence="3" id="KW-0677">Repeat</keyword>
<dbReference type="GO" id="GO:0031965">
    <property type="term" value="C:nuclear membrane"/>
    <property type="evidence" value="ECO:0007669"/>
    <property type="project" value="UniProtKB-SubCell"/>
</dbReference>
<dbReference type="EMBL" id="FR905037">
    <property type="protein sequence ID" value="CDQ75249.1"/>
    <property type="molecule type" value="Genomic_DNA"/>
</dbReference>
<keyword evidence="5" id="KW-0539">Nucleus</keyword>
<keyword evidence="6" id="KW-0175">Coiled coil</keyword>